<sequence>MGTRHAVLPALLQLARGYSKRTRLPKASKGPPSDEDALLPMVAIVGRPNVGKSALFNRLVRKKEALVYDTPGSHVTRDYKEAVGQLGDLRFRVVDTSGLEPELPAQSLQARAGALTLGVLRRSDAALVLIDAS</sequence>
<dbReference type="SUPFAM" id="SSF52540">
    <property type="entry name" value="P-loop containing nucleoside triphosphate hydrolases"/>
    <property type="match status" value="1"/>
</dbReference>
<dbReference type="InterPro" id="IPR027417">
    <property type="entry name" value="P-loop_NTPase"/>
</dbReference>
<name>A0A0D2LMA6_9CHLO</name>
<proteinExistence type="predicted"/>
<dbReference type="PANTHER" id="PTHR43834:SF6">
    <property type="entry name" value="GTPASE DER"/>
    <property type="match status" value="1"/>
</dbReference>
<dbReference type="Pfam" id="PF01926">
    <property type="entry name" value="MMR_HSR1"/>
    <property type="match status" value="1"/>
</dbReference>
<dbReference type="OrthoDB" id="8954335at2759"/>
<gene>
    <name evidence="2" type="ORF">MNEG_15013</name>
</gene>
<protein>
    <submittedName>
        <fullName evidence="2">GTP-binding protein</fullName>
    </submittedName>
</protein>
<dbReference type="EMBL" id="KK105173">
    <property type="protein sequence ID" value="KIY92949.1"/>
    <property type="molecule type" value="Genomic_DNA"/>
</dbReference>
<reference evidence="2 3" key="1">
    <citation type="journal article" date="2013" name="BMC Genomics">
        <title>Reconstruction of the lipid metabolism for the microalga Monoraphidium neglectum from its genome sequence reveals characteristics suitable for biofuel production.</title>
        <authorList>
            <person name="Bogen C."/>
            <person name="Al-Dilaimi A."/>
            <person name="Albersmeier A."/>
            <person name="Wichmann J."/>
            <person name="Grundmann M."/>
            <person name="Rupp O."/>
            <person name="Lauersen K.J."/>
            <person name="Blifernez-Klassen O."/>
            <person name="Kalinowski J."/>
            <person name="Goesmann A."/>
            <person name="Mussgnug J.H."/>
            <person name="Kruse O."/>
        </authorList>
    </citation>
    <scope>NUCLEOTIDE SEQUENCE [LARGE SCALE GENOMIC DNA]</scope>
    <source>
        <strain evidence="2 3">SAG 48.87</strain>
    </source>
</reference>
<dbReference type="GeneID" id="25732632"/>
<dbReference type="GO" id="GO:0005525">
    <property type="term" value="F:GTP binding"/>
    <property type="evidence" value="ECO:0007669"/>
    <property type="project" value="InterPro"/>
</dbReference>
<dbReference type="Proteomes" id="UP000054498">
    <property type="component" value="Unassembled WGS sequence"/>
</dbReference>
<evidence type="ECO:0000313" key="3">
    <source>
        <dbReference type="Proteomes" id="UP000054498"/>
    </source>
</evidence>
<dbReference type="STRING" id="145388.A0A0D2LMA6"/>
<dbReference type="InterPro" id="IPR006073">
    <property type="entry name" value="GTP-bd"/>
</dbReference>
<feature type="domain" description="G" evidence="1">
    <location>
        <begin position="42"/>
        <end position="132"/>
    </location>
</feature>
<evidence type="ECO:0000259" key="1">
    <source>
        <dbReference type="Pfam" id="PF01926"/>
    </source>
</evidence>
<dbReference type="PRINTS" id="PR00326">
    <property type="entry name" value="GTP1OBG"/>
</dbReference>
<accession>A0A0D2LMA6</accession>
<organism evidence="2 3">
    <name type="scientific">Monoraphidium neglectum</name>
    <dbReference type="NCBI Taxonomy" id="145388"/>
    <lineage>
        <taxon>Eukaryota</taxon>
        <taxon>Viridiplantae</taxon>
        <taxon>Chlorophyta</taxon>
        <taxon>core chlorophytes</taxon>
        <taxon>Chlorophyceae</taxon>
        <taxon>CS clade</taxon>
        <taxon>Sphaeropleales</taxon>
        <taxon>Selenastraceae</taxon>
        <taxon>Monoraphidium</taxon>
    </lineage>
</organism>
<dbReference type="KEGG" id="mng:MNEG_15013"/>
<dbReference type="AlphaFoldDB" id="A0A0D2LMA6"/>
<dbReference type="PANTHER" id="PTHR43834">
    <property type="entry name" value="GTPASE DER"/>
    <property type="match status" value="1"/>
</dbReference>
<evidence type="ECO:0000313" key="2">
    <source>
        <dbReference type="EMBL" id="KIY92949.1"/>
    </source>
</evidence>
<dbReference type="RefSeq" id="XP_013891969.1">
    <property type="nucleotide sequence ID" value="XM_014036515.1"/>
</dbReference>
<keyword evidence="3" id="KW-1185">Reference proteome</keyword>
<dbReference type="Gene3D" id="3.40.50.300">
    <property type="entry name" value="P-loop containing nucleotide triphosphate hydrolases"/>
    <property type="match status" value="1"/>
</dbReference>